<dbReference type="EMBL" id="FUKJ01000085">
    <property type="protein sequence ID" value="SJM90652.1"/>
    <property type="molecule type" value="Genomic_DNA"/>
</dbReference>
<dbReference type="InterPro" id="IPR011961">
    <property type="entry name" value="RimM"/>
</dbReference>
<protein>
    <recommendedName>
        <fullName evidence="5">Ribosome maturation factor RimM</fullName>
    </recommendedName>
</protein>
<evidence type="ECO:0000256" key="2">
    <source>
        <dbReference type="ARBA" id="ARBA00022517"/>
    </source>
</evidence>
<evidence type="ECO:0000259" key="7">
    <source>
        <dbReference type="Pfam" id="PF24986"/>
    </source>
</evidence>
<reference evidence="9" key="1">
    <citation type="submission" date="2017-02" db="EMBL/GenBank/DDBJ databases">
        <authorList>
            <person name="Daims H."/>
        </authorList>
    </citation>
    <scope>NUCLEOTIDE SEQUENCE [LARGE SCALE GENOMIC DNA]</scope>
</reference>
<dbReference type="PANTHER" id="PTHR33692">
    <property type="entry name" value="RIBOSOME MATURATION FACTOR RIMM"/>
    <property type="match status" value="1"/>
</dbReference>
<dbReference type="InterPro" id="IPR056792">
    <property type="entry name" value="PRC_RimM"/>
</dbReference>
<dbReference type="PANTHER" id="PTHR33692:SF1">
    <property type="entry name" value="RIBOSOME MATURATION FACTOR RIMM"/>
    <property type="match status" value="1"/>
</dbReference>
<evidence type="ECO:0000313" key="9">
    <source>
        <dbReference type="Proteomes" id="UP000195442"/>
    </source>
</evidence>
<organism evidence="8 9">
    <name type="scientific">Crenothrix polyspora</name>
    <dbReference type="NCBI Taxonomy" id="360316"/>
    <lineage>
        <taxon>Bacteria</taxon>
        <taxon>Pseudomonadati</taxon>
        <taxon>Pseudomonadota</taxon>
        <taxon>Gammaproteobacteria</taxon>
        <taxon>Methylococcales</taxon>
        <taxon>Crenotrichaceae</taxon>
        <taxon>Crenothrix</taxon>
    </lineage>
</organism>
<evidence type="ECO:0000259" key="6">
    <source>
        <dbReference type="Pfam" id="PF01782"/>
    </source>
</evidence>
<dbReference type="Gene3D" id="2.40.30.60">
    <property type="entry name" value="RimM"/>
    <property type="match status" value="1"/>
</dbReference>
<comment type="subcellular location">
    <subcellularLocation>
        <location evidence="5">Cytoplasm</location>
    </subcellularLocation>
</comment>
<comment type="domain">
    <text evidence="5">The PRC barrel domain binds ribosomal protein uS19.</text>
</comment>
<dbReference type="InterPro" id="IPR011033">
    <property type="entry name" value="PRC_barrel-like_sf"/>
</dbReference>
<dbReference type="SUPFAM" id="SSF50346">
    <property type="entry name" value="PRC-barrel domain"/>
    <property type="match status" value="1"/>
</dbReference>
<dbReference type="Pfam" id="PF01782">
    <property type="entry name" value="RimM"/>
    <property type="match status" value="1"/>
</dbReference>
<dbReference type="GO" id="GO:0005737">
    <property type="term" value="C:cytoplasm"/>
    <property type="evidence" value="ECO:0007669"/>
    <property type="project" value="UniProtKB-SubCell"/>
</dbReference>
<dbReference type="SUPFAM" id="SSF50447">
    <property type="entry name" value="Translation proteins"/>
    <property type="match status" value="1"/>
</dbReference>
<dbReference type="AlphaFoldDB" id="A0A1R4H347"/>
<feature type="domain" description="RimM N-terminal" evidence="6">
    <location>
        <begin position="2"/>
        <end position="67"/>
    </location>
</feature>
<name>A0A1R4H347_9GAMM</name>
<proteinExistence type="inferred from homology"/>
<dbReference type="Proteomes" id="UP000195442">
    <property type="component" value="Unassembled WGS sequence"/>
</dbReference>
<dbReference type="GO" id="GO:0042274">
    <property type="term" value="P:ribosomal small subunit biogenesis"/>
    <property type="evidence" value="ECO:0007669"/>
    <property type="project" value="UniProtKB-UniRule"/>
</dbReference>
<dbReference type="InterPro" id="IPR002676">
    <property type="entry name" value="RimM_N"/>
</dbReference>
<evidence type="ECO:0000256" key="1">
    <source>
        <dbReference type="ARBA" id="ARBA00022490"/>
    </source>
</evidence>
<keyword evidence="3 5" id="KW-0698">rRNA processing</keyword>
<dbReference type="GO" id="GO:0043022">
    <property type="term" value="F:ribosome binding"/>
    <property type="evidence" value="ECO:0007669"/>
    <property type="project" value="InterPro"/>
</dbReference>
<comment type="subunit">
    <text evidence="5">Binds ribosomal protein uS19.</text>
</comment>
<evidence type="ECO:0000256" key="5">
    <source>
        <dbReference type="HAMAP-Rule" id="MF_00014"/>
    </source>
</evidence>
<dbReference type="Pfam" id="PF24986">
    <property type="entry name" value="PRC_RimM"/>
    <property type="match status" value="1"/>
</dbReference>
<evidence type="ECO:0000313" key="8">
    <source>
        <dbReference type="EMBL" id="SJM90652.1"/>
    </source>
</evidence>
<dbReference type="InterPro" id="IPR036976">
    <property type="entry name" value="RimM_N_sf"/>
</dbReference>
<dbReference type="InterPro" id="IPR009000">
    <property type="entry name" value="Transl_B-barrel_sf"/>
</dbReference>
<keyword evidence="2 5" id="KW-0690">Ribosome biogenesis</keyword>
<keyword evidence="9" id="KW-1185">Reference proteome</keyword>
<dbReference type="NCBIfam" id="TIGR02273">
    <property type="entry name" value="16S_RimM"/>
    <property type="match status" value="1"/>
</dbReference>
<comment type="function">
    <text evidence="5">An accessory protein needed during the final step in the assembly of 30S ribosomal subunit, possibly for assembly of the head region. Essential for efficient processing of 16S rRNA. May be needed both before and after RbfA during the maturation of 16S rRNA. It has affinity for free ribosomal 30S subunits but not for 70S ribosomes.</text>
</comment>
<dbReference type="Gene3D" id="2.30.30.240">
    <property type="entry name" value="PRC-barrel domain"/>
    <property type="match status" value="1"/>
</dbReference>
<comment type="similarity">
    <text evidence="5">Belongs to the RimM family.</text>
</comment>
<dbReference type="GO" id="GO:0005840">
    <property type="term" value="C:ribosome"/>
    <property type="evidence" value="ECO:0007669"/>
    <property type="project" value="InterPro"/>
</dbReference>
<dbReference type="GO" id="GO:0006364">
    <property type="term" value="P:rRNA processing"/>
    <property type="evidence" value="ECO:0007669"/>
    <property type="project" value="UniProtKB-UniRule"/>
</dbReference>
<sequence>MFSFTEPTDNILNYSPWILKKGTDTKTVKVVTGRVQGKAIVAEIEGISDRDIAAALAGWEILVEQSQLPNVVGNEYYWFDLVGLRVENTQGSDFGVVESLMETGANDVLIVKGDRDRAIPFLQGQTIIKIDLDAGLMIVDWDLDF</sequence>
<keyword evidence="4 5" id="KW-0143">Chaperone</keyword>
<evidence type="ECO:0000256" key="4">
    <source>
        <dbReference type="ARBA" id="ARBA00023186"/>
    </source>
</evidence>
<dbReference type="HAMAP" id="MF_00014">
    <property type="entry name" value="Ribosome_mat_RimM"/>
    <property type="match status" value="1"/>
</dbReference>
<gene>
    <name evidence="5 8" type="primary">rimM</name>
    <name evidence="8" type="ORF">CRENPOLYSF2_1750014</name>
</gene>
<evidence type="ECO:0000256" key="3">
    <source>
        <dbReference type="ARBA" id="ARBA00022552"/>
    </source>
</evidence>
<feature type="domain" description="Ribosome maturation factor RimM PRC barrel" evidence="7">
    <location>
        <begin position="78"/>
        <end position="142"/>
    </location>
</feature>
<keyword evidence="1 5" id="KW-0963">Cytoplasm</keyword>
<accession>A0A1R4H347</accession>